<comment type="caution">
    <text evidence="3">The sequence shown here is derived from an EMBL/GenBank/DDBJ whole genome shotgun (WGS) entry which is preliminary data.</text>
</comment>
<proteinExistence type="predicted"/>
<dbReference type="InterPro" id="IPR013120">
    <property type="entry name" value="FAR_NAD-bd"/>
</dbReference>
<name>A0A4U5TQ92_9FLAO</name>
<organism evidence="3 4">
    <name type="scientific">Mesohalobacter halotolerans</name>
    <dbReference type="NCBI Taxonomy" id="1883405"/>
    <lineage>
        <taxon>Bacteria</taxon>
        <taxon>Pseudomonadati</taxon>
        <taxon>Bacteroidota</taxon>
        <taxon>Flavobacteriia</taxon>
        <taxon>Flavobacteriales</taxon>
        <taxon>Flavobacteriaceae</taxon>
        <taxon>Mesohalobacter</taxon>
    </lineage>
</organism>
<dbReference type="PANTHER" id="PTHR48079">
    <property type="entry name" value="PROTEIN YEEZ"/>
    <property type="match status" value="1"/>
</dbReference>
<dbReference type="Proteomes" id="UP000306552">
    <property type="component" value="Unassembled WGS sequence"/>
</dbReference>
<dbReference type="Pfam" id="PF07993">
    <property type="entry name" value="NAD_binding_4"/>
    <property type="match status" value="1"/>
</dbReference>
<dbReference type="InterPro" id="IPR051783">
    <property type="entry name" value="NAD(P)-dependent_oxidoreduct"/>
</dbReference>
<dbReference type="SUPFAM" id="SSF51735">
    <property type="entry name" value="NAD(P)-binding Rossmann-fold domains"/>
    <property type="match status" value="1"/>
</dbReference>
<evidence type="ECO:0000256" key="1">
    <source>
        <dbReference type="SAM" id="Phobius"/>
    </source>
</evidence>
<dbReference type="Gene3D" id="3.40.50.720">
    <property type="entry name" value="NAD(P)-binding Rossmann-like Domain"/>
    <property type="match status" value="1"/>
</dbReference>
<dbReference type="PANTHER" id="PTHR48079:SF6">
    <property type="entry name" value="NAD(P)-BINDING DOMAIN-CONTAINING PROTEIN-RELATED"/>
    <property type="match status" value="1"/>
</dbReference>
<gene>
    <name evidence="3" type="ORF">FCN74_09335</name>
</gene>
<feature type="transmembrane region" description="Helical" evidence="1">
    <location>
        <begin position="20"/>
        <end position="41"/>
    </location>
</feature>
<evidence type="ECO:0000313" key="4">
    <source>
        <dbReference type="Proteomes" id="UP000306552"/>
    </source>
</evidence>
<keyword evidence="1" id="KW-0812">Transmembrane</keyword>
<protein>
    <submittedName>
        <fullName evidence="3">NAD-dependent epimerase/dehydratase family protein</fullName>
    </submittedName>
</protein>
<reference evidence="3 4" key="1">
    <citation type="submission" date="2019-04" db="EMBL/GenBank/DDBJ databases">
        <title>Psychroflexus halotolerans sp. nov., isolated from a marine solar saltern.</title>
        <authorList>
            <person name="Feng X."/>
        </authorList>
    </citation>
    <scope>NUCLEOTIDE SEQUENCE [LARGE SCALE GENOMIC DNA]</scope>
    <source>
        <strain evidence="3 4">WDS2C27</strain>
    </source>
</reference>
<dbReference type="OrthoDB" id="596910at2"/>
<evidence type="ECO:0000313" key="3">
    <source>
        <dbReference type="EMBL" id="TKS56203.1"/>
    </source>
</evidence>
<dbReference type="InterPro" id="IPR036291">
    <property type="entry name" value="NAD(P)-bd_dom_sf"/>
</dbReference>
<dbReference type="AlphaFoldDB" id="A0A4U5TQ92"/>
<dbReference type="GO" id="GO:0005737">
    <property type="term" value="C:cytoplasm"/>
    <property type="evidence" value="ECO:0007669"/>
    <property type="project" value="TreeGrafter"/>
</dbReference>
<evidence type="ECO:0000259" key="2">
    <source>
        <dbReference type="Pfam" id="PF07993"/>
    </source>
</evidence>
<dbReference type="GO" id="GO:0004029">
    <property type="term" value="F:aldehyde dehydrogenase (NAD+) activity"/>
    <property type="evidence" value="ECO:0007669"/>
    <property type="project" value="TreeGrafter"/>
</dbReference>
<keyword evidence="1" id="KW-1133">Transmembrane helix</keyword>
<feature type="domain" description="Thioester reductase (TE)" evidence="2">
    <location>
        <begin position="34"/>
        <end position="229"/>
    </location>
</feature>
<sequence length="370" mass="42803">MLSLLNNSIKVWQRYYFLKLIFCAFVYIYRMILISGATGFLGTHLLKTLCLEHEKNIRALYRSEHKKKYTLNFLKTILPKECQTNISRIEWTKADILNIPELDKAFDDITNVYHCAAWVGNSPQDYNTMRKVNIEGTANMVNLALYHHVVKFCHVSSIAALGQYQDTHVIDEKAPRDSEHSKSRYSITKFGAEMEVWRASQEGLNVVIVNPGLILGSGFFDSGSGMIFNKVLNNFKFYPPKQTGFVFVDDVILAMIKLMQSDIINQRYILVGENTSFKKVMITIANTFQRKPPQYKINKLALYILWVFQNILSLFKSQKNQITLNTIRQINSKRIFSNKKSVQDLGLQYTSLDKSINLIFEDYKKLKKTI</sequence>
<keyword evidence="1" id="KW-0472">Membrane</keyword>
<accession>A0A4U5TQ92</accession>
<keyword evidence="4" id="KW-1185">Reference proteome</keyword>
<dbReference type="EMBL" id="SWMU01000003">
    <property type="protein sequence ID" value="TKS56203.1"/>
    <property type="molecule type" value="Genomic_DNA"/>
</dbReference>